<evidence type="ECO:0000259" key="1">
    <source>
        <dbReference type="Pfam" id="PF07435"/>
    </source>
</evidence>
<sequence>MKKYELFKSILLFLLVTISGILTWNLWTYQPAYNEIENTEYIQQDITISPKRELEDHIRPVKVLYHEEGQDYGSTSEEHITKWMTEMKKWSFYNFRNVSSSIPKQEFLSFVHGKDSVEIVYPDEIPIQTFELMFQVNEKSLPSIYFDHVVLKPNKGQGVDAYFIDYDHRKIYESSIKNLTREDLERINQGVKKEYDSYFPYKIKGIRTLFLPEGEIEINRIQYYTRKIETEKFRDALFSDPSYVKKKSSLSYSGDFYTDGSRILGVDSSINVMDYVNPAISNNRTMDSHTLLKRSFSFVNDHGGWTDAYRFASWNREEQEVVYRLYEDNYPVFNSQGMTEVFQRWGNNEIIQYRRPIYFFIKLPLDSYPVKLPPGDEIIERIEEQQPEFNPSLLKDVVVGYELVQEDQESKVVSLEPAWYYLYNQQKWTKVEKKPIGGKWNGLE</sequence>
<dbReference type="Gene3D" id="3.30.310.160">
    <property type="entry name" value="YycH protein, domain 2"/>
    <property type="match status" value="1"/>
</dbReference>
<evidence type="ECO:0000313" key="2">
    <source>
        <dbReference type="EMBL" id="MFC3886323.1"/>
    </source>
</evidence>
<protein>
    <submittedName>
        <fullName evidence="2">YycH family regulatory protein</fullName>
    </submittedName>
</protein>
<keyword evidence="3" id="KW-1185">Reference proteome</keyword>
<proteinExistence type="predicted"/>
<dbReference type="InterPro" id="IPR009996">
    <property type="entry name" value="YycH"/>
</dbReference>
<feature type="domain" description="Regulatory protein YycH" evidence="1">
    <location>
        <begin position="6"/>
        <end position="432"/>
    </location>
</feature>
<dbReference type="InterPro" id="IPR042274">
    <property type="entry name" value="YycH/YycI_2"/>
</dbReference>
<dbReference type="Proteomes" id="UP001595752">
    <property type="component" value="Unassembled WGS sequence"/>
</dbReference>
<name>A0ABV8B7M2_9BACI</name>
<dbReference type="CDD" id="cd15787">
    <property type="entry name" value="YycH_N"/>
    <property type="match status" value="1"/>
</dbReference>
<comment type="caution">
    <text evidence="2">The sequence shown here is derived from an EMBL/GenBank/DDBJ whole genome shotgun (WGS) entry which is preliminary data.</text>
</comment>
<gene>
    <name evidence="2" type="ORF">ACFOU2_23680</name>
</gene>
<reference evidence="3" key="1">
    <citation type="journal article" date="2019" name="Int. J. Syst. Evol. Microbiol.">
        <title>The Global Catalogue of Microorganisms (GCM) 10K type strain sequencing project: providing services to taxonomists for standard genome sequencing and annotation.</title>
        <authorList>
            <consortium name="The Broad Institute Genomics Platform"/>
            <consortium name="The Broad Institute Genome Sequencing Center for Infectious Disease"/>
            <person name="Wu L."/>
            <person name="Ma J."/>
        </authorList>
    </citation>
    <scope>NUCLEOTIDE SEQUENCE [LARGE SCALE GENOMIC DNA]</scope>
    <source>
        <strain evidence="3">CCUG 61889</strain>
    </source>
</reference>
<accession>A0ABV8B7M2</accession>
<dbReference type="RefSeq" id="WP_377918746.1">
    <property type="nucleotide sequence ID" value="NZ_JBHRZT010000073.1"/>
</dbReference>
<dbReference type="EMBL" id="JBHRZT010000073">
    <property type="protein sequence ID" value="MFC3886323.1"/>
    <property type="molecule type" value="Genomic_DNA"/>
</dbReference>
<evidence type="ECO:0000313" key="3">
    <source>
        <dbReference type="Proteomes" id="UP001595752"/>
    </source>
</evidence>
<dbReference type="Gene3D" id="3.10.450.310">
    <property type="match status" value="1"/>
</dbReference>
<dbReference type="Pfam" id="PF07435">
    <property type="entry name" value="YycH"/>
    <property type="match status" value="1"/>
</dbReference>
<organism evidence="2 3">
    <name type="scientific">Bacillus songklensis</name>
    <dbReference type="NCBI Taxonomy" id="1069116"/>
    <lineage>
        <taxon>Bacteria</taxon>
        <taxon>Bacillati</taxon>
        <taxon>Bacillota</taxon>
        <taxon>Bacilli</taxon>
        <taxon>Bacillales</taxon>
        <taxon>Bacillaceae</taxon>
        <taxon>Bacillus</taxon>
    </lineage>
</organism>